<keyword evidence="6" id="KW-1185">Reference proteome</keyword>
<dbReference type="Gene3D" id="3.40.190.170">
    <property type="entry name" value="Bacterial extracellular solute-binding protein, family 7"/>
    <property type="match status" value="1"/>
</dbReference>
<evidence type="ECO:0000256" key="1">
    <source>
        <dbReference type="ARBA" id="ARBA00009023"/>
    </source>
</evidence>
<dbReference type="EMBL" id="JBHUDE010000017">
    <property type="protein sequence ID" value="MFD1606967.1"/>
    <property type="molecule type" value="Genomic_DNA"/>
</dbReference>
<keyword evidence="3 4" id="KW-0732">Signal</keyword>
<dbReference type="InterPro" id="IPR018389">
    <property type="entry name" value="DctP_fam"/>
</dbReference>
<protein>
    <submittedName>
        <fullName evidence="5">DctP family TRAP transporter solute-binding subunit</fullName>
    </submittedName>
</protein>
<dbReference type="Proteomes" id="UP001597221">
    <property type="component" value="Unassembled WGS sequence"/>
</dbReference>
<organism evidence="5 6">
    <name type="scientific">Oceanobacillus luteolus</name>
    <dbReference type="NCBI Taxonomy" id="1274358"/>
    <lineage>
        <taxon>Bacteria</taxon>
        <taxon>Bacillati</taxon>
        <taxon>Bacillota</taxon>
        <taxon>Bacilli</taxon>
        <taxon>Bacillales</taxon>
        <taxon>Bacillaceae</taxon>
        <taxon>Oceanobacillus</taxon>
    </lineage>
</organism>
<dbReference type="NCBIfam" id="NF037995">
    <property type="entry name" value="TRAP_S1"/>
    <property type="match status" value="1"/>
</dbReference>
<evidence type="ECO:0000256" key="4">
    <source>
        <dbReference type="SAM" id="SignalP"/>
    </source>
</evidence>
<evidence type="ECO:0000313" key="6">
    <source>
        <dbReference type="Proteomes" id="UP001597221"/>
    </source>
</evidence>
<name>A0ABW4HPD3_9BACI</name>
<dbReference type="PANTHER" id="PTHR33376:SF7">
    <property type="entry name" value="C4-DICARBOXYLATE-BINDING PROTEIN DCTB"/>
    <property type="match status" value="1"/>
</dbReference>
<dbReference type="PROSITE" id="PS51257">
    <property type="entry name" value="PROKAR_LIPOPROTEIN"/>
    <property type="match status" value="1"/>
</dbReference>
<dbReference type="NCBIfam" id="TIGR00787">
    <property type="entry name" value="dctP"/>
    <property type="match status" value="1"/>
</dbReference>
<gene>
    <name evidence="5" type="ORF">ACFSBH_04800</name>
</gene>
<dbReference type="InterPro" id="IPR038404">
    <property type="entry name" value="TRAP_DctP_sf"/>
</dbReference>
<comment type="caution">
    <text evidence="5">The sequence shown here is derived from an EMBL/GenBank/DDBJ whole genome shotgun (WGS) entry which is preliminary data.</text>
</comment>
<accession>A0ABW4HPD3</accession>
<evidence type="ECO:0000313" key="5">
    <source>
        <dbReference type="EMBL" id="MFD1606967.1"/>
    </source>
</evidence>
<reference evidence="6" key="1">
    <citation type="journal article" date="2019" name="Int. J. Syst. Evol. Microbiol.">
        <title>The Global Catalogue of Microorganisms (GCM) 10K type strain sequencing project: providing services to taxonomists for standard genome sequencing and annotation.</title>
        <authorList>
            <consortium name="The Broad Institute Genomics Platform"/>
            <consortium name="The Broad Institute Genome Sequencing Center for Infectious Disease"/>
            <person name="Wu L."/>
            <person name="Ma J."/>
        </authorList>
    </citation>
    <scope>NUCLEOTIDE SEQUENCE [LARGE SCALE GENOMIC DNA]</scope>
    <source>
        <strain evidence="6">CGMCC 1.12376</strain>
    </source>
</reference>
<evidence type="ECO:0000256" key="2">
    <source>
        <dbReference type="ARBA" id="ARBA00022448"/>
    </source>
</evidence>
<feature type="signal peptide" evidence="4">
    <location>
        <begin position="1"/>
        <end position="20"/>
    </location>
</feature>
<comment type="similarity">
    <text evidence="1">Belongs to the bacterial solute-binding protein 7 family.</text>
</comment>
<dbReference type="Pfam" id="PF03480">
    <property type="entry name" value="DctP"/>
    <property type="match status" value="1"/>
</dbReference>
<dbReference type="PANTHER" id="PTHR33376">
    <property type="match status" value="1"/>
</dbReference>
<dbReference type="PIRSF" id="PIRSF006470">
    <property type="entry name" value="DctB"/>
    <property type="match status" value="1"/>
</dbReference>
<keyword evidence="2" id="KW-0813">Transport</keyword>
<dbReference type="RefSeq" id="WP_379596320.1">
    <property type="nucleotide sequence ID" value="NZ_JBHUDE010000017.1"/>
</dbReference>
<sequence length="336" mass="37647">MKSGKFIVISLMILMLAFMAACGSEGSASGEDTYTLQVPHVTSEEDPTHKAWVNFKEEVEEKSEGRMKVDIFSNGQLYSSERAMVEAVQMGDIPIASVATPAMAGFAESFMILDLPFLFNSREEAHAALDGELKDRLMDELTEIDMVGFGIGELGFRHILNNRQPITKPEDLEGIKIRVLENQLFQDMFNELGANASPLGFGEVYSALQQGTFDALESTIGLTLSTQFYEVQDYLSLTSHIYSGDVIFANKEYMDSLPDDLKTIVTEAAHNYVEFTRSLVHEEELESLEKLKELGMQVNEVTEEEKSVFRERLQPIYDKYEDVIGKDLIDLAQGSK</sequence>
<dbReference type="InterPro" id="IPR004682">
    <property type="entry name" value="TRAP_DctP"/>
</dbReference>
<feature type="chain" id="PRO_5045615423" evidence="4">
    <location>
        <begin position="21"/>
        <end position="336"/>
    </location>
</feature>
<evidence type="ECO:0000256" key="3">
    <source>
        <dbReference type="ARBA" id="ARBA00022729"/>
    </source>
</evidence>
<proteinExistence type="inferred from homology"/>